<dbReference type="SUPFAM" id="SSF54814">
    <property type="entry name" value="Prokaryotic type KH domain (KH-domain type II)"/>
    <property type="match status" value="1"/>
</dbReference>
<dbReference type="Proteomes" id="UP000886700">
    <property type="component" value="Unplaced"/>
</dbReference>
<dbReference type="InterPro" id="IPR027417">
    <property type="entry name" value="P-loop_NTPase"/>
</dbReference>
<dbReference type="PROSITE" id="PS50823">
    <property type="entry name" value="KH_TYPE_2"/>
    <property type="match status" value="1"/>
</dbReference>
<keyword evidence="5 9" id="KW-0694">RNA-binding</keyword>
<sequence length="484" mass="53352">MAAPRQHCARLVRSVLGAWQRGPRAGREWEAPPGLFLGNQVRCVSCGVVGAAFSGPLLASASSRYGQYSALDRILGFPQPDSSLAPSVPAVSVHRDEQNLLLVHTPDMPENSRVLRVVLLGAPNAGKSTLSNQLLGRKVFPVSKKVHTTRCQALGVITEKEAQVGWGSNPGPLGYYPRVLPMSHSSINTSPSTSFILSRPLFGVSHVTILLDTPGIISPVKQKRHHLELSLVEDPWKSMESADLVVVLVDVSDKWTRSQLSPQVLQCLTRFSQVPSILVLNKVDCLKQKSVLLELTAALTEGVVNGKKLSIKQALHSHSRLGTHCPNPAAKDPNTYSVRNPQRIGWPNFQEIFMLSALNNKDVNTLKQYLLAQAQPGPWEFHSGVLTSQTPEEICANKIREKLLEYLPEEVPYNVQQKTVIWEEGPSGELVIQQNLLVPKESHMRILIGQKGLLISQIAQEVGRDLMDIFLCDVRIRLSVKLLK</sequence>
<dbReference type="SUPFAM" id="SSF52540">
    <property type="entry name" value="P-loop containing nucleoside triphosphate hydrolases"/>
    <property type="match status" value="1"/>
</dbReference>
<dbReference type="InterPro" id="IPR030388">
    <property type="entry name" value="G_ERA_dom"/>
</dbReference>
<reference evidence="14" key="1">
    <citation type="submission" date="2025-08" db="UniProtKB">
        <authorList>
            <consortium name="RefSeq"/>
        </authorList>
    </citation>
    <scope>IDENTIFICATION</scope>
    <source>
        <tissue evidence="14">Liver</tissue>
    </source>
</reference>
<dbReference type="PANTHER" id="PTHR42698">
    <property type="entry name" value="GTPASE ERA"/>
    <property type="match status" value="1"/>
</dbReference>
<evidence type="ECO:0000256" key="3">
    <source>
        <dbReference type="ARBA" id="ARBA00019149"/>
    </source>
</evidence>
<dbReference type="PANTHER" id="PTHR42698:SF1">
    <property type="entry name" value="GTPASE ERA, MITOCHONDRIAL"/>
    <property type="match status" value="1"/>
</dbReference>
<dbReference type="CDD" id="cd04163">
    <property type="entry name" value="Era"/>
    <property type="match status" value="1"/>
</dbReference>
<feature type="region of interest" description="G5" evidence="10">
    <location>
        <begin position="355"/>
        <end position="357"/>
    </location>
</feature>
<feature type="domain" description="Era-type G" evidence="12">
    <location>
        <begin position="113"/>
        <end position="377"/>
    </location>
</feature>
<evidence type="ECO:0000256" key="4">
    <source>
        <dbReference type="ARBA" id="ARBA00022741"/>
    </source>
</evidence>
<evidence type="ECO:0000259" key="11">
    <source>
        <dbReference type="PROSITE" id="PS50823"/>
    </source>
</evidence>
<evidence type="ECO:0000256" key="5">
    <source>
        <dbReference type="ARBA" id="ARBA00022884"/>
    </source>
</evidence>
<feature type="region of interest" description="G4" evidence="10">
    <location>
        <begin position="281"/>
        <end position="284"/>
    </location>
</feature>
<comment type="function">
    <text evidence="7">Probable GTPase that plays a role in the mitochondrial ribosomal small subunit assembly. Specifically binds the 12S mitochondrial rRNA (12S mt-rRNA) to a 33 nucleotide section delineating the 3' terminal stem-loop region. May act as a chaperone that protects the 12S mt-rRNA on the 28S mitoribosomal subunit during ribosomal small subunit assembly.</text>
</comment>
<protein>
    <recommendedName>
        <fullName evidence="3">GTPase Era, mitochondrial</fullName>
    </recommendedName>
    <alternativeName>
        <fullName evidence="8">ERA-like protein 1</fullName>
    </alternativeName>
</protein>
<keyword evidence="4 10" id="KW-0547">Nucleotide-binding</keyword>
<dbReference type="GeneID" id="101827855"/>
<evidence type="ECO:0000259" key="12">
    <source>
        <dbReference type="PROSITE" id="PS51713"/>
    </source>
</evidence>
<evidence type="ECO:0000313" key="14">
    <source>
        <dbReference type="RefSeq" id="XP_040605161.1"/>
    </source>
</evidence>
<dbReference type="RefSeq" id="XP_040605161.1">
    <property type="nucleotide sequence ID" value="XM_040749227.1"/>
</dbReference>
<evidence type="ECO:0000256" key="10">
    <source>
        <dbReference type="PROSITE-ProRule" id="PRU01050"/>
    </source>
</evidence>
<gene>
    <name evidence="14" type="primary">Eral1</name>
</gene>
<feature type="region of interest" description="G2" evidence="10">
    <location>
        <begin position="147"/>
        <end position="151"/>
    </location>
</feature>
<accession>A0ABM2XR31</accession>
<dbReference type="InterPro" id="IPR004044">
    <property type="entry name" value="KH_dom_type_2"/>
</dbReference>
<dbReference type="InterPro" id="IPR009019">
    <property type="entry name" value="KH_sf_prok-type"/>
</dbReference>
<evidence type="ECO:0000256" key="6">
    <source>
        <dbReference type="ARBA" id="ARBA00023134"/>
    </source>
</evidence>
<proteinExistence type="inferred from homology"/>
<dbReference type="Pfam" id="PF07650">
    <property type="entry name" value="KH_2"/>
    <property type="match status" value="1"/>
</dbReference>
<comment type="similarity">
    <text evidence="2 10">Belongs to the TRAFAC class TrmE-Era-EngA-EngB-Septin-like GTPase superfamily. Era GTPase family.</text>
</comment>
<dbReference type="NCBIfam" id="TIGR00231">
    <property type="entry name" value="small_GTP"/>
    <property type="match status" value="1"/>
</dbReference>
<comment type="subcellular location">
    <subcellularLocation>
        <location evidence="1">Mitochondrion inner membrane</location>
        <topology evidence="1">Peripheral membrane protein</topology>
    </subcellularLocation>
</comment>
<keyword evidence="13" id="KW-1185">Reference proteome</keyword>
<feature type="region of interest" description="G3" evidence="10">
    <location>
        <begin position="212"/>
        <end position="215"/>
    </location>
</feature>
<dbReference type="InterPro" id="IPR005225">
    <property type="entry name" value="Small_GTP-bd"/>
</dbReference>
<keyword evidence="6 10" id="KW-0342">GTP-binding</keyword>
<dbReference type="InterPro" id="IPR005662">
    <property type="entry name" value="GTPase_Era-like"/>
</dbReference>
<dbReference type="Gene3D" id="3.40.50.300">
    <property type="entry name" value="P-loop containing nucleotide triphosphate hydrolases"/>
    <property type="match status" value="1"/>
</dbReference>
<dbReference type="InterPro" id="IPR015946">
    <property type="entry name" value="KH_dom-like_a/b"/>
</dbReference>
<evidence type="ECO:0000256" key="9">
    <source>
        <dbReference type="PROSITE-ProRule" id="PRU00118"/>
    </source>
</evidence>
<dbReference type="Pfam" id="PF01926">
    <property type="entry name" value="MMR_HSR1"/>
    <property type="match status" value="1"/>
</dbReference>
<evidence type="ECO:0000256" key="8">
    <source>
        <dbReference type="ARBA" id="ARBA00030975"/>
    </source>
</evidence>
<organism evidence="13 14">
    <name type="scientific">Mesocricetus auratus</name>
    <name type="common">Golden hamster</name>
    <dbReference type="NCBI Taxonomy" id="10036"/>
    <lineage>
        <taxon>Eukaryota</taxon>
        <taxon>Metazoa</taxon>
        <taxon>Chordata</taxon>
        <taxon>Craniata</taxon>
        <taxon>Vertebrata</taxon>
        <taxon>Euteleostomi</taxon>
        <taxon>Mammalia</taxon>
        <taxon>Eutheria</taxon>
        <taxon>Euarchontoglires</taxon>
        <taxon>Glires</taxon>
        <taxon>Rodentia</taxon>
        <taxon>Myomorpha</taxon>
        <taxon>Muroidea</taxon>
        <taxon>Cricetidae</taxon>
        <taxon>Cricetinae</taxon>
        <taxon>Mesocricetus</taxon>
    </lineage>
</organism>
<dbReference type="CDD" id="cd22534">
    <property type="entry name" value="KH-II_Era"/>
    <property type="match status" value="1"/>
</dbReference>
<name>A0ABM2XR31_MESAU</name>
<feature type="domain" description="KH type-2" evidence="11">
    <location>
        <begin position="407"/>
        <end position="484"/>
    </location>
</feature>
<feature type="region of interest" description="G1" evidence="10">
    <location>
        <begin position="121"/>
        <end position="128"/>
    </location>
</feature>
<evidence type="ECO:0000256" key="1">
    <source>
        <dbReference type="ARBA" id="ARBA00004637"/>
    </source>
</evidence>
<dbReference type="Gene3D" id="3.30.300.20">
    <property type="match status" value="1"/>
</dbReference>
<evidence type="ECO:0000256" key="7">
    <source>
        <dbReference type="ARBA" id="ARBA00025227"/>
    </source>
</evidence>
<evidence type="ECO:0000313" key="13">
    <source>
        <dbReference type="Proteomes" id="UP000886700"/>
    </source>
</evidence>
<dbReference type="InterPro" id="IPR006073">
    <property type="entry name" value="GTP-bd"/>
</dbReference>
<dbReference type="PROSITE" id="PS51713">
    <property type="entry name" value="G_ERA"/>
    <property type="match status" value="1"/>
</dbReference>
<evidence type="ECO:0000256" key="2">
    <source>
        <dbReference type="ARBA" id="ARBA00007921"/>
    </source>
</evidence>